<evidence type="ECO:0000313" key="1">
    <source>
        <dbReference type="EMBL" id="KAJ9118295.1"/>
    </source>
</evidence>
<evidence type="ECO:0000313" key="2">
    <source>
        <dbReference type="Proteomes" id="UP001243375"/>
    </source>
</evidence>
<name>A0ACC2X3Y2_9TREE</name>
<reference evidence="1" key="1">
    <citation type="submission" date="2023-04" db="EMBL/GenBank/DDBJ databases">
        <title>Draft Genome sequencing of Naganishia species isolated from polar environments using Oxford Nanopore Technology.</title>
        <authorList>
            <person name="Leo P."/>
            <person name="Venkateswaran K."/>
        </authorList>
    </citation>
    <scope>NUCLEOTIDE SEQUENCE</scope>
    <source>
        <strain evidence="1">MNA-CCFEE 5425</strain>
    </source>
</reference>
<organism evidence="1 2">
    <name type="scientific">Naganishia vaughanmartiniae</name>
    <dbReference type="NCBI Taxonomy" id="1424756"/>
    <lineage>
        <taxon>Eukaryota</taxon>
        <taxon>Fungi</taxon>
        <taxon>Dikarya</taxon>
        <taxon>Basidiomycota</taxon>
        <taxon>Agaricomycotina</taxon>
        <taxon>Tremellomycetes</taxon>
        <taxon>Filobasidiales</taxon>
        <taxon>Filobasidiaceae</taxon>
        <taxon>Naganishia</taxon>
    </lineage>
</organism>
<dbReference type="EMBL" id="JASBWU010000011">
    <property type="protein sequence ID" value="KAJ9118295.1"/>
    <property type="molecule type" value="Genomic_DNA"/>
</dbReference>
<sequence length="713" mass="78647">MPPIPPPPPPPVTLPSSHPAPSASTTDSLLVKSQKFIEEHKLLVLGAAILAVSGTGYYLYSTSPSARKPRARIEKDSESDEDDERDVTASTATGGVKLDKKKKKKSSKAKSKKKSTTTGSSLEKLAGAEDSPLLQERDAEEVQRILEKKRAKEQEAGVNTQGNELDAANLKESTASDAAPPTTTATPVAAAAVPAYLEGVPRTKQEILKLSSQERKTLATTLKTRGNKLYGGKKYTEAIACYTKALEVAEKEEAVFYSNRAACYQNMTPPAYDQVVKDCDAALRLDSGYVKALNRRATAFEALGRDEEALRDFTATTIMEKFQNDAAAASVERVLKKIATKKAEEMLSTREPRLPSKTFVSAYLGAFRPRMLSSSPARPKPEFPTLPADSTNTGNNTFSLALDAQLAGDYVRAFMLVNEALEQGISPDWKQGQAEALNMRGTYKFLLGDSAGAREDFEKSLDLVPDYVQSLVKVASVHMEMGDAAGAFGDFEAAIRHNPNDPDIYYHRGQLYFVTNAFDKAIEDYERSTYLDEDFIFSHVQHAVAQYKMGQTRESMAAFRDILRKFRGKSEPLNYYGELLLDQQRFEDAIRNFDEAIEIEKKKTPTNVLPLVNKALAVFQWKQDMATAEALCKEALEIDEECDVAVATAAQLSLQQGKIPEAIKWFEQSAKLARTEQELTAAITYEHASKAQMAFLQNYPQMAERLGQLAAQM</sequence>
<dbReference type="Proteomes" id="UP001243375">
    <property type="component" value="Unassembled WGS sequence"/>
</dbReference>
<accession>A0ACC2X3Y2</accession>
<gene>
    <name evidence="1" type="ORF">QFC22_004206</name>
</gene>
<keyword evidence="2" id="KW-1185">Reference proteome</keyword>
<proteinExistence type="predicted"/>
<protein>
    <submittedName>
        <fullName evidence="1">Uncharacterized protein</fullName>
    </submittedName>
</protein>
<comment type="caution">
    <text evidence="1">The sequence shown here is derived from an EMBL/GenBank/DDBJ whole genome shotgun (WGS) entry which is preliminary data.</text>
</comment>